<sequence>MTQVQSSRPSQYDPNQDPEEAAKLQQSLRAYNRRALDMEQSTSDSSSVSTLEAAQQVRQFLDELDLSNPDSVSSRIHQPAEAIMEAEAICAVVRSSRAISRNLPTGLTRRLTEGDFLAKVVTFMSPQGSFHVNAAGGGDDDDDDDVPSQQSNANTLDWTRLGSAAAPVFRRVPAMRVLHGPLSIIPPVRKVINRARASRDPDEKPHTTKVVDSTSLVKSEETDIRSRELLAILRGLEEVNVFKFVLNPASFSQSVENLFYLAFLVRDGHVEVFFDEATSMPMVAAAGALDEDAATNGTDNSSGQFLFSLNMKTWKDLIEAFDIRESMIPTRTAQEGTETAAATLSSSQASSSRASASNASSSKASTSRASSKRRAPDTDDEDD</sequence>
<keyword evidence="3 7" id="KW-0227">DNA damage</keyword>
<feature type="compositionally biased region" description="Polar residues" evidence="8">
    <location>
        <begin position="1"/>
        <end position="14"/>
    </location>
</feature>
<evidence type="ECO:0000256" key="3">
    <source>
        <dbReference type="ARBA" id="ARBA00022763"/>
    </source>
</evidence>
<keyword evidence="5 7" id="KW-0234">DNA repair</keyword>
<dbReference type="AlphaFoldDB" id="A0A0D2X0U9"/>
<protein>
    <recommendedName>
        <fullName evidence="7">Non-structural maintenance of chromosomes element 4</fullName>
    </recommendedName>
</protein>
<organism evidence="10 11">
    <name type="scientific">Capsaspora owczarzaki (strain ATCC 30864)</name>
    <dbReference type="NCBI Taxonomy" id="595528"/>
    <lineage>
        <taxon>Eukaryota</taxon>
        <taxon>Filasterea</taxon>
        <taxon>Capsaspora</taxon>
    </lineage>
</organism>
<evidence type="ECO:0000256" key="5">
    <source>
        <dbReference type="ARBA" id="ARBA00023204"/>
    </source>
</evidence>
<evidence type="ECO:0000256" key="1">
    <source>
        <dbReference type="ARBA" id="ARBA00004123"/>
    </source>
</evidence>
<feature type="region of interest" description="Disordered" evidence="8">
    <location>
        <begin position="131"/>
        <end position="154"/>
    </location>
</feature>
<dbReference type="EMBL" id="KE346360">
    <property type="protein sequence ID" value="KJE89689.1"/>
    <property type="molecule type" value="Genomic_DNA"/>
</dbReference>
<keyword evidence="6 7" id="KW-0539">Nucleus</keyword>
<evidence type="ECO:0000256" key="7">
    <source>
        <dbReference type="RuleBase" id="RU365071"/>
    </source>
</evidence>
<dbReference type="GO" id="GO:0006310">
    <property type="term" value="P:DNA recombination"/>
    <property type="evidence" value="ECO:0007669"/>
    <property type="project" value="UniProtKB-UniRule"/>
</dbReference>
<feature type="region of interest" description="Disordered" evidence="8">
    <location>
        <begin position="330"/>
        <end position="383"/>
    </location>
</feature>
<feature type="region of interest" description="Disordered" evidence="8">
    <location>
        <begin position="1"/>
        <end position="50"/>
    </location>
</feature>
<comment type="subunit">
    <text evidence="7">Component of the SMC5-SMC6 complex.</text>
</comment>
<evidence type="ECO:0000256" key="8">
    <source>
        <dbReference type="SAM" id="MobiDB-lite"/>
    </source>
</evidence>
<evidence type="ECO:0000259" key="9">
    <source>
        <dbReference type="Pfam" id="PF08743"/>
    </source>
</evidence>
<dbReference type="PANTHER" id="PTHR16140:SF0">
    <property type="entry name" value="NON-STRUCTURAL MAINTENANCE OF CHROMOSOMES ELEMENT 4"/>
    <property type="match status" value="1"/>
</dbReference>
<dbReference type="GO" id="GO:0005634">
    <property type="term" value="C:nucleus"/>
    <property type="evidence" value="ECO:0007669"/>
    <property type="project" value="UniProtKB-SubCell"/>
</dbReference>
<dbReference type="InParanoid" id="A0A0D2X0U9"/>
<comment type="subcellular location">
    <subcellularLocation>
        <location evidence="1 7">Nucleus</location>
    </subcellularLocation>
</comment>
<dbReference type="InterPro" id="IPR027786">
    <property type="entry name" value="Nse4/EID"/>
</dbReference>
<comment type="similarity">
    <text evidence="2 7">Belongs to the NSE4 family.</text>
</comment>
<feature type="domain" description="Non-structural maintenance of chromosome element 4 C-terminal" evidence="9">
    <location>
        <begin position="239"/>
        <end position="328"/>
    </location>
</feature>
<accession>A0A0D2X0U9</accession>
<keyword evidence="11" id="KW-1185">Reference proteome</keyword>
<dbReference type="PANTHER" id="PTHR16140">
    <property type="entry name" value="NON-STRUCTURAL MAINTENANCE OF CHROMOSOMES ELEMENT 4"/>
    <property type="match status" value="1"/>
</dbReference>
<dbReference type="eggNOG" id="KOG2866">
    <property type="taxonomic scope" value="Eukaryota"/>
</dbReference>
<evidence type="ECO:0000256" key="2">
    <source>
        <dbReference type="ARBA" id="ARBA00008997"/>
    </source>
</evidence>
<gene>
    <name evidence="10" type="ORF">CAOG_001122</name>
</gene>
<reference evidence="11" key="1">
    <citation type="submission" date="2011-02" db="EMBL/GenBank/DDBJ databases">
        <title>The Genome Sequence of Capsaspora owczarzaki ATCC 30864.</title>
        <authorList>
            <person name="Russ C."/>
            <person name="Cuomo C."/>
            <person name="Burger G."/>
            <person name="Gray M.W."/>
            <person name="Holland P.W.H."/>
            <person name="King N."/>
            <person name="Lang F.B.F."/>
            <person name="Roger A.J."/>
            <person name="Ruiz-Trillo I."/>
            <person name="Young S.K."/>
            <person name="Zeng Q."/>
            <person name="Gargeya S."/>
            <person name="Alvarado L."/>
            <person name="Berlin A."/>
            <person name="Chapman S.B."/>
            <person name="Chen Z."/>
            <person name="Freedman E."/>
            <person name="Gellesch M."/>
            <person name="Goldberg J."/>
            <person name="Griggs A."/>
            <person name="Gujja S."/>
            <person name="Heilman E."/>
            <person name="Heiman D."/>
            <person name="Howarth C."/>
            <person name="Mehta T."/>
            <person name="Neiman D."/>
            <person name="Pearson M."/>
            <person name="Roberts A."/>
            <person name="Saif S."/>
            <person name="Shea T."/>
            <person name="Shenoy N."/>
            <person name="Sisk P."/>
            <person name="Stolte C."/>
            <person name="Sykes S."/>
            <person name="White J."/>
            <person name="Yandava C."/>
            <person name="Haas B."/>
            <person name="Nusbaum C."/>
            <person name="Birren B."/>
        </authorList>
    </citation>
    <scope>NUCLEOTIDE SEQUENCE</scope>
    <source>
        <strain evidence="11">ATCC 30864</strain>
    </source>
</reference>
<feature type="compositionally biased region" description="Low complexity" evidence="8">
    <location>
        <begin position="330"/>
        <end position="369"/>
    </location>
</feature>
<dbReference type="Pfam" id="PF08743">
    <property type="entry name" value="Nse4_C"/>
    <property type="match status" value="1"/>
</dbReference>
<evidence type="ECO:0000256" key="4">
    <source>
        <dbReference type="ARBA" id="ARBA00023172"/>
    </source>
</evidence>
<name>A0A0D2X0U9_CAPO3</name>
<dbReference type="GO" id="GO:0030915">
    <property type="term" value="C:Smc5-Smc6 complex"/>
    <property type="evidence" value="ECO:0007669"/>
    <property type="project" value="UniProtKB-UniRule"/>
</dbReference>
<comment type="function">
    <text evidence="7">Component of the SMC5-SMC6 complex, that promotes sister chromatid alignment after DNA damage and facilitates double-stranded DNA breaks (DSBs) repair via homologous recombination between sister chromatids.</text>
</comment>
<keyword evidence="4 7" id="KW-0233">DNA recombination</keyword>
<proteinExistence type="inferred from homology"/>
<dbReference type="InterPro" id="IPR014854">
    <property type="entry name" value="Nse4_C"/>
</dbReference>
<evidence type="ECO:0000313" key="10">
    <source>
        <dbReference type="EMBL" id="KJE89689.1"/>
    </source>
</evidence>
<evidence type="ECO:0000313" key="11">
    <source>
        <dbReference type="Proteomes" id="UP000008743"/>
    </source>
</evidence>
<dbReference type="PhylomeDB" id="A0A0D2X0U9"/>
<dbReference type="Proteomes" id="UP000008743">
    <property type="component" value="Unassembled WGS sequence"/>
</dbReference>
<dbReference type="OrthoDB" id="361242at2759"/>
<dbReference type="GO" id="GO:0006281">
    <property type="term" value="P:DNA repair"/>
    <property type="evidence" value="ECO:0007669"/>
    <property type="project" value="UniProtKB-UniRule"/>
</dbReference>
<evidence type="ECO:0000256" key="6">
    <source>
        <dbReference type="ARBA" id="ARBA00023242"/>
    </source>
</evidence>
<feature type="compositionally biased region" description="Low complexity" evidence="8">
    <location>
        <begin position="41"/>
        <end position="50"/>
    </location>
</feature>
<dbReference type="STRING" id="595528.A0A0D2X0U9"/>